<dbReference type="InterPro" id="IPR043502">
    <property type="entry name" value="DNA/RNA_pol_sf"/>
</dbReference>
<dbReference type="Gene3D" id="2.40.70.10">
    <property type="entry name" value="Acid Proteases"/>
    <property type="match status" value="1"/>
</dbReference>
<name>A0A8W8L0N7_MAGGI</name>
<keyword evidence="2" id="KW-0548">Nucleotidyltransferase</keyword>
<keyword evidence="3" id="KW-0540">Nuclease</keyword>
<dbReference type="InterPro" id="IPR036397">
    <property type="entry name" value="RNaseH_sf"/>
</dbReference>
<dbReference type="SUPFAM" id="SSF53098">
    <property type="entry name" value="Ribonuclease H-like"/>
    <property type="match status" value="1"/>
</dbReference>
<dbReference type="PANTHER" id="PTHR37984">
    <property type="entry name" value="PROTEIN CBG26694"/>
    <property type="match status" value="1"/>
</dbReference>
<dbReference type="Gene3D" id="3.30.420.10">
    <property type="entry name" value="Ribonuclease H-like superfamily/Ribonuclease H"/>
    <property type="match status" value="1"/>
</dbReference>
<keyword evidence="7" id="KW-0812">Transmembrane</keyword>
<evidence type="ECO:0000256" key="6">
    <source>
        <dbReference type="SAM" id="MobiDB-lite"/>
    </source>
</evidence>
<feature type="region of interest" description="Disordered" evidence="6">
    <location>
        <begin position="1564"/>
        <end position="1664"/>
    </location>
</feature>
<dbReference type="InterPro" id="IPR043128">
    <property type="entry name" value="Rev_trsase/Diguanyl_cyclase"/>
</dbReference>
<proteinExistence type="predicted"/>
<dbReference type="GO" id="GO:0015074">
    <property type="term" value="P:DNA integration"/>
    <property type="evidence" value="ECO:0007669"/>
    <property type="project" value="InterPro"/>
</dbReference>
<dbReference type="PROSITE" id="PS50994">
    <property type="entry name" value="INTEGRASE"/>
    <property type="match status" value="1"/>
</dbReference>
<dbReference type="Gene3D" id="3.10.10.10">
    <property type="entry name" value="HIV Type 1 Reverse Transcriptase, subunit A, domain 1"/>
    <property type="match status" value="1"/>
</dbReference>
<dbReference type="Pfam" id="PF17919">
    <property type="entry name" value="RT_RNaseH_2"/>
    <property type="match status" value="1"/>
</dbReference>
<evidence type="ECO:0000313" key="10">
    <source>
        <dbReference type="Proteomes" id="UP000005408"/>
    </source>
</evidence>
<dbReference type="InterPro" id="IPR050951">
    <property type="entry name" value="Retrovirus_Pol_polyprotein"/>
</dbReference>
<dbReference type="InterPro" id="IPR021109">
    <property type="entry name" value="Peptidase_aspartic_dom_sf"/>
</dbReference>
<organism evidence="9 10">
    <name type="scientific">Magallana gigas</name>
    <name type="common">Pacific oyster</name>
    <name type="synonym">Crassostrea gigas</name>
    <dbReference type="NCBI Taxonomy" id="29159"/>
    <lineage>
        <taxon>Eukaryota</taxon>
        <taxon>Metazoa</taxon>
        <taxon>Spiralia</taxon>
        <taxon>Lophotrochozoa</taxon>
        <taxon>Mollusca</taxon>
        <taxon>Bivalvia</taxon>
        <taxon>Autobranchia</taxon>
        <taxon>Pteriomorphia</taxon>
        <taxon>Ostreida</taxon>
        <taxon>Ostreoidea</taxon>
        <taxon>Ostreidae</taxon>
        <taxon>Magallana</taxon>
    </lineage>
</organism>
<keyword evidence="7" id="KW-0472">Membrane</keyword>
<dbReference type="SUPFAM" id="SSF56672">
    <property type="entry name" value="DNA/RNA polymerases"/>
    <property type="match status" value="1"/>
</dbReference>
<evidence type="ECO:0000256" key="4">
    <source>
        <dbReference type="ARBA" id="ARBA00022759"/>
    </source>
</evidence>
<feature type="transmembrane region" description="Helical" evidence="7">
    <location>
        <begin position="12"/>
        <end position="37"/>
    </location>
</feature>
<dbReference type="InterPro" id="IPR001584">
    <property type="entry name" value="Integrase_cat-core"/>
</dbReference>
<feature type="domain" description="Integrase catalytic" evidence="8">
    <location>
        <begin position="1301"/>
        <end position="1465"/>
    </location>
</feature>
<feature type="compositionally biased region" description="Acidic residues" evidence="6">
    <location>
        <begin position="1577"/>
        <end position="1588"/>
    </location>
</feature>
<sequence>MATRDIVKSNTPVVVFILILKCDHIFPVISITLISVLPNNTCCGCLLFIGVVAAVFDPRSVNIRYFNHTVVIYYRGHVCVLDIVLALLQNMASTSRAPKQWCLTKIETVNTFENWRQNLLYTLSLDKNFALFLITGTWWEKKTKITPFRGFADDDESIPEGSRLTRMQKVNMLELMLGQIANYCPVISRNTIVKNSTSVDQIWQTIRLHYGFQTTGTHFIDFDSIRYDPSERPEDLFQRLTAFVEDNLLRKDIGITHHGQTPEDDEELSPSMENFVVLTWLRLLHPELPKLVKQRYGTELRARTLASIKPEISQALDSLLEELRTSEDAKAMRTAVNKFSKPTNKQHTTAYRSRSCPLCKTAGRPDNHFLSKCTFLSLQDRQFMAKARAISEIHDVEDLEDSTADSIQPVSSSRIQVRQSPYVDTFHGHIPVRLTIDSGATGNMMRASTATKLNAKITGSSQSAHQADGSSPLTVLGETRLHFTRGGHELYFEGLVVENLDTEVLAGIPFMEMNDISIRPSRREVCIGNKYVYTYGSSASQTRKHTVRRAHIARAPPQSVTLWPGDFIEVDLPEDMLGSDNTFSVEPHSFTDKSVMWPEPCIVSDVSGKIRIPNTTASPLVLRRNEHLCQVRTTFVPEPSTCLKLTPTRSGSSSVFHSDTVRVDPDSLLPVRTKSRFEELLHRYDNVFNPLFSGYNGAVGPLEAKVNMGPVQPPQRKGRVPQYSKDQLWDLQEMFNELESIGVFKRPEDLGISVEYMNPSFLVKKPSGGFRLVTAFADVGRYSKPQPSLMPDVDSTLRQIAQWQYIIISDLTKSFYQIPLSRDSMKYCGVVTPFQGVRVYVRSAMGMPGSETALEELTCRVLGHLVQEGVVAKIADDFLNLSASKTIIAPKDATILGWHWHLGTIQANPHRIATLASCQPPKTVTALRSFIGSYKVLSRVIKNSSDLIAPLEDIIAGGNAKDTIAWNDESLAAFDRAQKALSTHKAITLPRPSDQLWIVTDGALRKLGLGATLYVGREGKPLLAGFFSAKLRPNQRQWLPCEIEALAIAAAIKHYSPFIIRCKLSTCVLTDSKPCVQAYEKLCRGEFSTSPRVSTFLATASRFQVSIRHISGQAILPSGFASRNAPDCSTPSCQICNFIHLQEDSVVRHITTQDVLSGKIKLPFTSRAAWLSIQNECPDIRRTIAHLRQGTRPSKKITNIRDVKRYLNVATLARDGLLVVKKQLPFTPYQECIVIPRQILDGLLTSLHIKLDHPSCHQLKNVVNRYFYALDLEKAVELTTNTCYQCASLLKTPKVCVEQGSSDPPETVGSTFAADVLKRERQLILVIRECVTSFTFTKFIESERHLDLRDAIIQLLAEVHPLDGPFAVIRTDPAPGFKALVSDQLLARHRLSIELGRVKNPNKNPVAERAIQELEDEALRSNLSNSALTPLSLSLITARLNTRIRSRGLSSREMWTQRDQFSNNQLPVADHELILSQQELRQKNHIYSERAKCPSGRFPALPNLCVGDVVYLRCDLNKSKSRDRYLVAEVDPPWCNIRKFAGNQLRQTSYRVKYTDCYKVTSDYPEVTTKPTHSHTDEDDQNTEDLQSDDVPHSPSLPAVPSAKSEVPSPQQHTPIIAPNPAVDLTETPDNCGTEPAALPVDTEFNTEEPIPSDLPDRDTVVTRPSRRRTLPKKFDEFVMF</sequence>
<accession>A0A8W8L0N7</accession>
<dbReference type="GO" id="GO:0003676">
    <property type="term" value="F:nucleic acid binding"/>
    <property type="evidence" value="ECO:0007669"/>
    <property type="project" value="InterPro"/>
</dbReference>
<evidence type="ECO:0000313" key="9">
    <source>
        <dbReference type="EnsemblMetazoa" id="G26094.1:cds"/>
    </source>
</evidence>
<keyword evidence="4" id="KW-0255">Endonuclease</keyword>
<keyword evidence="1" id="KW-0808">Transferase</keyword>
<dbReference type="EnsemblMetazoa" id="G26094.1">
    <property type="protein sequence ID" value="G26094.1:cds"/>
    <property type="gene ID" value="G26094"/>
</dbReference>
<keyword evidence="7" id="KW-1133">Transmembrane helix</keyword>
<dbReference type="GO" id="GO:0016779">
    <property type="term" value="F:nucleotidyltransferase activity"/>
    <property type="evidence" value="ECO:0007669"/>
    <property type="project" value="UniProtKB-KW"/>
</dbReference>
<dbReference type="Proteomes" id="UP000005408">
    <property type="component" value="Unassembled WGS sequence"/>
</dbReference>
<evidence type="ECO:0000256" key="1">
    <source>
        <dbReference type="ARBA" id="ARBA00022679"/>
    </source>
</evidence>
<keyword evidence="4" id="KW-0378">Hydrolase</keyword>
<dbReference type="GO" id="GO:0004519">
    <property type="term" value="F:endonuclease activity"/>
    <property type="evidence" value="ECO:0007669"/>
    <property type="project" value="UniProtKB-KW"/>
</dbReference>
<evidence type="ECO:0000256" key="3">
    <source>
        <dbReference type="ARBA" id="ARBA00022722"/>
    </source>
</evidence>
<dbReference type="InterPro" id="IPR041577">
    <property type="entry name" value="RT_RNaseH_2"/>
</dbReference>
<reference evidence="9" key="1">
    <citation type="submission" date="2022-08" db="UniProtKB">
        <authorList>
            <consortium name="EnsemblMetazoa"/>
        </authorList>
    </citation>
    <scope>IDENTIFICATION</scope>
    <source>
        <strain evidence="9">05x7-T-G4-1.051#20</strain>
    </source>
</reference>
<protein>
    <recommendedName>
        <fullName evidence="8">Integrase catalytic domain-containing protein</fullName>
    </recommendedName>
</protein>
<evidence type="ECO:0000256" key="5">
    <source>
        <dbReference type="ARBA" id="ARBA00023268"/>
    </source>
</evidence>
<evidence type="ECO:0000256" key="7">
    <source>
        <dbReference type="SAM" id="Phobius"/>
    </source>
</evidence>
<keyword evidence="10" id="KW-1185">Reference proteome</keyword>
<dbReference type="CDD" id="cd00303">
    <property type="entry name" value="retropepsin_like"/>
    <property type="match status" value="1"/>
</dbReference>
<keyword evidence="5" id="KW-0511">Multifunctional enzyme</keyword>
<dbReference type="InterPro" id="IPR012337">
    <property type="entry name" value="RNaseH-like_sf"/>
</dbReference>
<dbReference type="Gene3D" id="3.30.70.270">
    <property type="match status" value="2"/>
</dbReference>
<dbReference type="PANTHER" id="PTHR37984:SF5">
    <property type="entry name" value="PROTEIN NYNRIN-LIKE"/>
    <property type="match status" value="1"/>
</dbReference>
<evidence type="ECO:0000259" key="8">
    <source>
        <dbReference type="PROSITE" id="PS50994"/>
    </source>
</evidence>
<evidence type="ECO:0000256" key="2">
    <source>
        <dbReference type="ARBA" id="ARBA00022695"/>
    </source>
</evidence>